<dbReference type="GO" id="GO:0008564">
    <property type="term" value="F:protein-exporting ATPase activity"/>
    <property type="evidence" value="ECO:0007669"/>
    <property type="project" value="UniProtKB-EC"/>
</dbReference>
<evidence type="ECO:0000256" key="3">
    <source>
        <dbReference type="ARBA" id="ARBA00007650"/>
    </source>
</evidence>
<dbReference type="PRINTS" id="PR00906">
    <property type="entry name" value="SECA"/>
</dbReference>
<feature type="binding site" evidence="16">
    <location>
        <begin position="194"/>
        <end position="198"/>
    </location>
    <ligand>
        <name>ATP</name>
        <dbReference type="ChEBI" id="CHEBI:30616"/>
    </ligand>
</feature>
<keyword evidence="13 16" id="KW-1278">Translocase</keyword>
<dbReference type="EC" id="7.4.2.8" evidence="16"/>
<dbReference type="OrthoDB" id="9805579at2"/>
<dbReference type="InterPro" id="IPR004027">
    <property type="entry name" value="SEC_C_motif"/>
</dbReference>
<dbReference type="InterPro" id="IPR014018">
    <property type="entry name" value="SecA_motor_DEAD"/>
</dbReference>
<dbReference type="GO" id="GO:0065002">
    <property type="term" value="P:intracellular protein transmembrane transport"/>
    <property type="evidence" value="ECO:0007669"/>
    <property type="project" value="UniProtKB-UniRule"/>
</dbReference>
<dbReference type="Pfam" id="PF21090">
    <property type="entry name" value="P-loop_SecA"/>
    <property type="match status" value="2"/>
</dbReference>
<dbReference type="PANTHER" id="PTHR30612">
    <property type="entry name" value="SECA INNER MEMBRANE COMPONENT OF SEC PROTEIN SECRETION SYSTEM"/>
    <property type="match status" value="1"/>
</dbReference>
<comment type="similarity">
    <text evidence="3 16 17">Belongs to the SecA family.</text>
</comment>
<dbReference type="InterPro" id="IPR020937">
    <property type="entry name" value="SecA_CS"/>
</dbReference>
<dbReference type="NCBIfam" id="TIGR00963">
    <property type="entry name" value="secA"/>
    <property type="match status" value="1"/>
</dbReference>
<dbReference type="Pfam" id="PF07517">
    <property type="entry name" value="SecA_DEAD"/>
    <property type="match status" value="1"/>
</dbReference>
<dbReference type="Gene3D" id="3.90.1440.10">
    <property type="entry name" value="SecA, preprotein cross-linking domain"/>
    <property type="match status" value="1"/>
</dbReference>
<dbReference type="AlphaFoldDB" id="A0A2U2X0F5"/>
<dbReference type="EMBL" id="QFRJ01000022">
    <property type="protein sequence ID" value="PWH81234.1"/>
    <property type="molecule type" value="Genomic_DNA"/>
</dbReference>
<evidence type="ECO:0000256" key="7">
    <source>
        <dbReference type="ARBA" id="ARBA00022519"/>
    </source>
</evidence>
<evidence type="ECO:0000256" key="10">
    <source>
        <dbReference type="ARBA" id="ARBA00022833"/>
    </source>
</evidence>
<evidence type="ECO:0000256" key="16">
    <source>
        <dbReference type="HAMAP-Rule" id="MF_01382"/>
    </source>
</evidence>
<protein>
    <recommendedName>
        <fullName evidence="16 17">Protein translocase subunit SecA</fullName>
        <ecNumber evidence="16">7.4.2.8</ecNumber>
    </recommendedName>
</protein>
<keyword evidence="9 16" id="KW-0547">Nucleotide-binding</keyword>
<evidence type="ECO:0000256" key="15">
    <source>
        <dbReference type="ARBA" id="ARBA00023136"/>
    </source>
</evidence>
<dbReference type="Gene3D" id="3.40.50.300">
    <property type="entry name" value="P-loop containing nucleotide triphosphate hydrolases"/>
    <property type="match status" value="2"/>
</dbReference>
<evidence type="ECO:0000256" key="12">
    <source>
        <dbReference type="ARBA" id="ARBA00022927"/>
    </source>
</evidence>
<evidence type="ECO:0000259" key="19">
    <source>
        <dbReference type="PROSITE" id="PS51192"/>
    </source>
</evidence>
<dbReference type="GO" id="GO:0017038">
    <property type="term" value="P:protein import"/>
    <property type="evidence" value="ECO:0007669"/>
    <property type="project" value="InterPro"/>
</dbReference>
<dbReference type="NCBIfam" id="NF009536">
    <property type="entry name" value="PRK12901.1"/>
    <property type="match status" value="1"/>
</dbReference>
<comment type="function">
    <text evidence="16">Part of the Sec protein translocase complex. Interacts with the SecYEG preprotein conducting channel. Has a central role in coupling the hydrolysis of ATP to the transfer of proteins into and across the cell membrane, serving as an ATP-driven molecular motor driving the stepwise translocation of polypeptide chains across the membrane.</text>
</comment>
<evidence type="ECO:0000256" key="5">
    <source>
        <dbReference type="ARBA" id="ARBA00022475"/>
    </source>
</evidence>
<sequence length="1121" mass="127505">MIGGLLKKLLGDKSVKDRKTFQPIIDKVNEIYASIQNISDDELRARTKAFQDKIKEGTASLEKEIQDLEDQANHPDTVVLDKENIFEKIDKLTSDVDDQIELILEELMPEAFATIKETSRRWAENKQIVVTATDYDREMAKTHDGLVIEGDKAIWKNKWTAAGTDVEWNMVHYDVQIMGGAVLHGGNIAEMQTGEGKTLVATLPVYLNAIAGKGVHLVTVNDYLSRRDSEWMGPLYQFHGLSVDCIDKHKPNSESRREAYKADITFGTNNEFGFDYLRDNMSSDIESLVQRKHHYAIIDEVDSVLIDDARTPLIISGPTPKGDQQEYVALKPLIEKVVSAQRAFINKVLAEAKKDLAVINQPTEDKKEQRRLLDEGGQKLLRAYRGLPKNKALIKFLSEPGVKAHLQKTENFYMAEQNKQMPIIDNELFFVIDEKNNTIDLTDKGIDLMSGTNDPNFYIMPDIGMELAKLENAELAEDVLEEKKNELIRDYSVKSERIHSINQLLKAYTLFEKEVEYVIADDKVKIVDESTGRIMEGRRYSDGLHQAIEAKENVKVEAATQTYASVSLQNYFRMYHKLSGMTGTAETEAKEFWDIYELDVVVIPTNRPLARKDLEDMVYKTGREKYQAVIQEVERLVAEDRPVLVGTTTVEISELLSRMLQMKGIKHNVLNAKQHQKESEIVAEAGTKGTVTIATNMAGRGTDIKLREGVKEAGGLAIVGTERHDSRRVDRQLRGRAGRQGDPGSSQFFVSLEDDLMRKFGSERIAKLMDRMGLKEGEVIQHRMISKSIERAQKKVEENNFGNRKHLLEYDDVMNAQRKAVYRKRKNALYGDRLDLDIANMYYDTIEYIVSKYNGKDDFQDFELELMRVVGIQSPIKAEQFSSQNQIDTINAVYNAALDRYDTKNKKIAHLVFENVKPHYENNENWERHIRVPITDGKRGIEVSTTIKEANDTEGKSIIRQFEKAIVLGLIDNEWKEHLREMDDLKQSVQQARHEQKDPLLVYKLESFNLFKDMIDRLNQDTVEFLVKGEIPIQQQPASVQNNAAKQSDNYAQAQVNENTQAQASNTTQQFEGSQGYDQAMANSQQQSAPKQQPAVAEKSPGRNDPCPCGSGKKYKQCHGK</sequence>
<keyword evidence="5 16" id="KW-1003">Cell membrane</keyword>
<dbReference type="PROSITE" id="PS51192">
    <property type="entry name" value="HELICASE_ATP_BIND_1"/>
    <property type="match status" value="1"/>
</dbReference>
<comment type="subcellular location">
    <subcellularLocation>
        <location evidence="16">Cell membrane</location>
        <topology evidence="16">Peripheral membrane protein</topology>
        <orientation evidence="16">Cytoplasmic side</orientation>
    </subcellularLocation>
    <subcellularLocation>
        <location evidence="2 16">Cytoplasm</location>
    </subcellularLocation>
    <text evidence="16">Distribution is 50-50.</text>
</comment>
<feature type="domain" description="SecA family profile" evidence="21">
    <location>
        <begin position="3"/>
        <end position="781"/>
    </location>
</feature>
<dbReference type="SMART" id="SM00958">
    <property type="entry name" value="SecA_PP_bind"/>
    <property type="match status" value="1"/>
</dbReference>
<evidence type="ECO:0000256" key="1">
    <source>
        <dbReference type="ARBA" id="ARBA00001947"/>
    </source>
</evidence>
<keyword evidence="12 16" id="KW-0653">Protein transport</keyword>
<dbReference type="HAMAP" id="MF_01382">
    <property type="entry name" value="SecA"/>
    <property type="match status" value="1"/>
</dbReference>
<evidence type="ECO:0000256" key="9">
    <source>
        <dbReference type="ARBA" id="ARBA00022741"/>
    </source>
</evidence>
<gene>
    <name evidence="16" type="primary">secA</name>
    <name evidence="22" type="ORF">DIT68_15860</name>
</gene>
<comment type="catalytic activity">
    <reaction evidence="16">
        <text>ATP + H2O + cellular proteinSide 1 = ADP + phosphate + cellular proteinSide 2.</text>
        <dbReference type="EC" id="7.4.2.8"/>
    </reaction>
</comment>
<dbReference type="InterPro" id="IPR011116">
    <property type="entry name" value="SecA_Wing/Scaffold"/>
</dbReference>
<dbReference type="SUPFAM" id="SSF81767">
    <property type="entry name" value="Pre-protein crosslinking domain of SecA"/>
    <property type="match status" value="1"/>
</dbReference>
<dbReference type="GO" id="GO:0006605">
    <property type="term" value="P:protein targeting"/>
    <property type="evidence" value="ECO:0007669"/>
    <property type="project" value="UniProtKB-UniRule"/>
</dbReference>
<evidence type="ECO:0000313" key="23">
    <source>
        <dbReference type="Proteomes" id="UP000245370"/>
    </source>
</evidence>
<keyword evidence="7" id="KW-0997">Cell inner membrane</keyword>
<evidence type="ECO:0000256" key="13">
    <source>
        <dbReference type="ARBA" id="ARBA00022967"/>
    </source>
</evidence>
<dbReference type="PROSITE" id="PS51196">
    <property type="entry name" value="SECA_MOTOR_DEAD"/>
    <property type="match status" value="1"/>
</dbReference>
<dbReference type="RefSeq" id="WP_109360812.1">
    <property type="nucleotide sequence ID" value="NZ_QFRJ01000022.1"/>
</dbReference>
<name>A0A2U2X0F5_9FLAO</name>
<evidence type="ECO:0000256" key="11">
    <source>
        <dbReference type="ARBA" id="ARBA00022840"/>
    </source>
</evidence>
<dbReference type="SUPFAM" id="SSF52540">
    <property type="entry name" value="P-loop containing nucleoside triphosphate hydrolases"/>
    <property type="match status" value="2"/>
</dbReference>
<feature type="binding site" evidence="16">
    <location>
        <position position="176"/>
    </location>
    <ligand>
        <name>ATP</name>
        <dbReference type="ChEBI" id="CHEBI:30616"/>
    </ligand>
</feature>
<comment type="cofactor">
    <cofactor evidence="1">
        <name>Zn(2+)</name>
        <dbReference type="ChEBI" id="CHEBI:29105"/>
    </cofactor>
</comment>
<evidence type="ECO:0000256" key="2">
    <source>
        <dbReference type="ARBA" id="ARBA00004496"/>
    </source>
</evidence>
<keyword evidence="10" id="KW-0862">Zinc</keyword>
<keyword evidence="14 16" id="KW-0811">Translocation</keyword>
<dbReference type="SMART" id="SM00957">
    <property type="entry name" value="SecA_DEAD"/>
    <property type="match status" value="1"/>
</dbReference>
<dbReference type="InterPro" id="IPR036670">
    <property type="entry name" value="SecA_X-link_sf"/>
</dbReference>
<dbReference type="PANTHER" id="PTHR30612:SF0">
    <property type="entry name" value="CHLOROPLAST PROTEIN-TRANSPORTING ATPASE"/>
    <property type="match status" value="1"/>
</dbReference>
<dbReference type="GO" id="GO:0005886">
    <property type="term" value="C:plasma membrane"/>
    <property type="evidence" value="ECO:0007669"/>
    <property type="project" value="UniProtKB-SubCell"/>
</dbReference>
<evidence type="ECO:0000256" key="18">
    <source>
        <dbReference type="SAM" id="MobiDB-lite"/>
    </source>
</evidence>
<feature type="domain" description="Helicase C-terminal" evidence="20">
    <location>
        <begin position="613"/>
        <end position="797"/>
    </location>
</feature>
<dbReference type="GO" id="GO:0043952">
    <property type="term" value="P:protein transport by the Sec complex"/>
    <property type="evidence" value="ECO:0007669"/>
    <property type="project" value="TreeGrafter"/>
</dbReference>
<accession>A0A2U2X0F5</accession>
<feature type="compositionally biased region" description="Polar residues" evidence="18">
    <location>
        <begin position="1071"/>
        <end position="1083"/>
    </location>
</feature>
<proteinExistence type="inferred from homology"/>
<evidence type="ECO:0000259" key="21">
    <source>
        <dbReference type="PROSITE" id="PS51196"/>
    </source>
</evidence>
<reference evidence="22 23" key="1">
    <citation type="submission" date="2018-05" db="EMBL/GenBank/DDBJ databases">
        <title>Brumimicrobium oceani sp. nov., isolated from coastal sediment.</title>
        <authorList>
            <person name="Kou Y."/>
        </authorList>
    </citation>
    <scope>NUCLEOTIDE SEQUENCE [LARGE SCALE GENOMIC DNA]</scope>
    <source>
        <strain evidence="22 23">C305</strain>
    </source>
</reference>
<dbReference type="Pfam" id="PF07516">
    <property type="entry name" value="SecA_SW"/>
    <property type="match status" value="1"/>
</dbReference>
<dbReference type="SUPFAM" id="SSF81886">
    <property type="entry name" value="Helical scaffold and wing domains of SecA"/>
    <property type="match status" value="1"/>
</dbReference>
<evidence type="ECO:0000256" key="4">
    <source>
        <dbReference type="ARBA" id="ARBA00022448"/>
    </source>
</evidence>
<dbReference type="Proteomes" id="UP000245370">
    <property type="component" value="Unassembled WGS sequence"/>
</dbReference>
<dbReference type="InterPro" id="IPR011115">
    <property type="entry name" value="SecA_DEAD"/>
</dbReference>
<evidence type="ECO:0000256" key="14">
    <source>
        <dbReference type="ARBA" id="ARBA00023010"/>
    </source>
</evidence>
<dbReference type="GO" id="GO:0046872">
    <property type="term" value="F:metal ion binding"/>
    <property type="evidence" value="ECO:0007669"/>
    <property type="project" value="UniProtKB-KW"/>
</dbReference>
<dbReference type="GO" id="GO:0005524">
    <property type="term" value="F:ATP binding"/>
    <property type="evidence" value="ECO:0007669"/>
    <property type="project" value="UniProtKB-UniRule"/>
</dbReference>
<dbReference type="InterPro" id="IPR036266">
    <property type="entry name" value="SecA_Wing/Scaffold_sf"/>
</dbReference>
<feature type="binding site" evidence="16">
    <location>
        <position position="703"/>
    </location>
    <ligand>
        <name>ATP</name>
        <dbReference type="ChEBI" id="CHEBI:30616"/>
    </ligand>
</feature>
<dbReference type="InterPro" id="IPR011130">
    <property type="entry name" value="SecA_preprotein_X-link_dom"/>
</dbReference>
<feature type="domain" description="Helicase ATP-binding" evidence="19">
    <location>
        <begin position="178"/>
        <end position="337"/>
    </location>
</feature>
<dbReference type="InterPro" id="IPR001650">
    <property type="entry name" value="Helicase_C-like"/>
</dbReference>
<dbReference type="InterPro" id="IPR000185">
    <property type="entry name" value="SecA"/>
</dbReference>
<reference evidence="22 23" key="2">
    <citation type="submission" date="2018-05" db="EMBL/GenBank/DDBJ databases">
        <authorList>
            <person name="Lanie J.A."/>
            <person name="Ng W.-L."/>
            <person name="Kazmierczak K.M."/>
            <person name="Andrzejewski T.M."/>
            <person name="Davidsen T.M."/>
            <person name="Wayne K.J."/>
            <person name="Tettelin H."/>
            <person name="Glass J.I."/>
            <person name="Rusch D."/>
            <person name="Podicherti R."/>
            <person name="Tsui H.-C.T."/>
            <person name="Winkler M.E."/>
        </authorList>
    </citation>
    <scope>NUCLEOTIDE SEQUENCE [LARGE SCALE GENOMIC DNA]</scope>
    <source>
        <strain evidence="22 23">C305</strain>
    </source>
</reference>
<keyword evidence="6 16" id="KW-0963">Cytoplasm</keyword>
<evidence type="ECO:0000256" key="17">
    <source>
        <dbReference type="RuleBase" id="RU003874"/>
    </source>
</evidence>
<dbReference type="FunFam" id="3.40.50.300:FF:000246">
    <property type="entry name" value="Preprotein translocase subunit SecA"/>
    <property type="match status" value="1"/>
</dbReference>
<keyword evidence="11 16" id="KW-0067">ATP-binding</keyword>
<dbReference type="PROSITE" id="PS01312">
    <property type="entry name" value="SECA"/>
    <property type="match status" value="1"/>
</dbReference>
<organism evidence="22 23">
    <name type="scientific">Brumimicrobium oceani</name>
    <dbReference type="NCBI Taxonomy" id="2100725"/>
    <lineage>
        <taxon>Bacteria</taxon>
        <taxon>Pseudomonadati</taxon>
        <taxon>Bacteroidota</taxon>
        <taxon>Flavobacteriia</taxon>
        <taxon>Flavobacteriales</taxon>
        <taxon>Crocinitomicaceae</taxon>
        <taxon>Brumimicrobium</taxon>
    </lineage>
</organism>
<evidence type="ECO:0000313" key="22">
    <source>
        <dbReference type="EMBL" id="PWH81234.1"/>
    </source>
</evidence>
<dbReference type="Gene3D" id="1.10.3060.10">
    <property type="entry name" value="Helical scaffold and wing domains of SecA"/>
    <property type="match status" value="1"/>
</dbReference>
<dbReference type="GO" id="GO:0031522">
    <property type="term" value="C:cell envelope Sec protein transport complex"/>
    <property type="evidence" value="ECO:0007669"/>
    <property type="project" value="TreeGrafter"/>
</dbReference>
<feature type="region of interest" description="Disordered" evidence="18">
    <location>
        <begin position="1064"/>
        <end position="1121"/>
    </location>
</feature>
<dbReference type="Pfam" id="PF01043">
    <property type="entry name" value="SecA_PP_bind"/>
    <property type="match status" value="1"/>
</dbReference>
<comment type="caution">
    <text evidence="22">The sequence shown here is derived from an EMBL/GenBank/DDBJ whole genome shotgun (WGS) entry which is preliminary data.</text>
</comment>
<keyword evidence="15 16" id="KW-0472">Membrane</keyword>
<dbReference type="InterPro" id="IPR027417">
    <property type="entry name" value="P-loop_NTPase"/>
</dbReference>
<comment type="subunit">
    <text evidence="16">Monomer and homodimer. Part of the essential Sec protein translocation apparatus which comprises SecA, SecYEG and auxiliary proteins SecDF. Other proteins may also be involved.</text>
</comment>
<evidence type="ECO:0000256" key="6">
    <source>
        <dbReference type="ARBA" id="ARBA00022490"/>
    </source>
</evidence>
<keyword evidence="23" id="KW-1185">Reference proteome</keyword>
<dbReference type="InterPro" id="IPR044722">
    <property type="entry name" value="SecA_SF2_C"/>
</dbReference>
<dbReference type="FunFam" id="3.40.50.300:FF:000694">
    <property type="entry name" value="Preprotein translocase subunit SecA"/>
    <property type="match status" value="1"/>
</dbReference>
<dbReference type="Pfam" id="PF02810">
    <property type="entry name" value="SEC-C"/>
    <property type="match status" value="1"/>
</dbReference>
<keyword evidence="4 16" id="KW-0813">Transport</keyword>
<dbReference type="CDD" id="cd17928">
    <property type="entry name" value="DEXDc_SecA"/>
    <property type="match status" value="1"/>
</dbReference>
<feature type="compositionally biased region" description="Low complexity" evidence="18">
    <location>
        <begin position="1084"/>
        <end position="1095"/>
    </location>
</feature>
<evidence type="ECO:0000256" key="8">
    <source>
        <dbReference type="ARBA" id="ARBA00022723"/>
    </source>
</evidence>
<evidence type="ECO:0000259" key="20">
    <source>
        <dbReference type="PROSITE" id="PS51194"/>
    </source>
</evidence>
<dbReference type="CDD" id="cd18803">
    <property type="entry name" value="SF2_C_secA"/>
    <property type="match status" value="1"/>
</dbReference>
<dbReference type="InterPro" id="IPR014001">
    <property type="entry name" value="Helicase_ATP-bd"/>
</dbReference>
<dbReference type="GO" id="GO:0005829">
    <property type="term" value="C:cytosol"/>
    <property type="evidence" value="ECO:0007669"/>
    <property type="project" value="TreeGrafter"/>
</dbReference>
<dbReference type="PROSITE" id="PS51194">
    <property type="entry name" value="HELICASE_CTER"/>
    <property type="match status" value="1"/>
</dbReference>
<keyword evidence="8" id="KW-0479">Metal-binding</keyword>